<evidence type="ECO:0000313" key="1">
    <source>
        <dbReference type="EMBL" id="MEQ7846974.1"/>
    </source>
</evidence>
<keyword evidence="2" id="KW-1185">Reference proteome</keyword>
<proteinExistence type="predicted"/>
<accession>A0ABV1NWY6</accession>
<dbReference type="RefSeq" id="WP_349804193.1">
    <property type="nucleotide sequence ID" value="NZ_JBEGDP010000005.1"/>
</dbReference>
<organism evidence="1 2">
    <name type="scientific">Nocardioides kribbensis</name>
    <dbReference type="NCBI Taxonomy" id="305517"/>
    <lineage>
        <taxon>Bacteria</taxon>
        <taxon>Bacillati</taxon>
        <taxon>Actinomycetota</taxon>
        <taxon>Actinomycetes</taxon>
        <taxon>Propionibacteriales</taxon>
        <taxon>Nocardioidaceae</taxon>
        <taxon>Nocardioides</taxon>
    </lineage>
</organism>
<comment type="caution">
    <text evidence="1">The sequence shown here is derived from an EMBL/GenBank/DDBJ whole genome shotgun (WGS) entry which is preliminary data.</text>
</comment>
<reference evidence="1 2" key="1">
    <citation type="submission" date="2024-02" db="EMBL/GenBank/DDBJ databases">
        <title>Full genome sequence of Nocardioides kribbensis.</title>
        <authorList>
            <person name="Poletto B.L."/>
            <person name="Silva G."/>
            <person name="Galante D."/>
            <person name="Campos K.R."/>
            <person name="Santos M.B.N."/>
            <person name="Sacchi C.T."/>
        </authorList>
    </citation>
    <scope>NUCLEOTIDE SEQUENCE [LARGE SCALE GENOMIC DNA]</scope>
    <source>
        <strain evidence="1 2">O4R</strain>
    </source>
</reference>
<gene>
    <name evidence="1" type="ORF">V6R90_06755</name>
</gene>
<sequence>MGITIRPATNHAADAAKRLADLHDHEDSLHQGTARVLYAIYTGTISSREIRNDHQVQLGALKNRDAIHIRHGDGTRYTLTDDAAFAFNI</sequence>
<name>A0ABV1NWY6_9ACTN</name>
<dbReference type="EMBL" id="JBEGDP010000005">
    <property type="protein sequence ID" value="MEQ7846974.1"/>
    <property type="molecule type" value="Genomic_DNA"/>
</dbReference>
<protein>
    <submittedName>
        <fullName evidence="1">Uncharacterized protein</fullName>
    </submittedName>
</protein>
<dbReference type="Proteomes" id="UP001482520">
    <property type="component" value="Unassembled WGS sequence"/>
</dbReference>
<evidence type="ECO:0000313" key="2">
    <source>
        <dbReference type="Proteomes" id="UP001482520"/>
    </source>
</evidence>